<dbReference type="InterPro" id="IPR018060">
    <property type="entry name" value="HTH_AraC"/>
</dbReference>
<organism evidence="5 6">
    <name type="scientific">Kineothrix alysoides</name>
    <dbReference type="NCBI Taxonomy" id="1469948"/>
    <lineage>
        <taxon>Bacteria</taxon>
        <taxon>Bacillati</taxon>
        <taxon>Bacillota</taxon>
        <taxon>Clostridia</taxon>
        <taxon>Lachnospirales</taxon>
        <taxon>Lachnospiraceae</taxon>
        <taxon>Kineothrix</taxon>
    </lineage>
</organism>
<sequence>MALQQCVLNLDSSGRELSPHGTIDFPCAGYSYRCTSRAWDEIPWHYHEELEIIYIEEGMMRVQIPSKVFEVKAGEAVFINSGILHRATPDPDCEYHSLVFLDLLVTGSKNSVFAQKYVEPIVRYSLLDGCQLYRETGWQVPLIDHFTEAFAAVSEGGFGYELEVRAHLSTFCMLLYRQYKEEMDENNSEVGQDEIRIRKMLDFVHEHYAENIQLSRIAQAADIGERECLRCFQRVIQISPIQYLLKYRVMQGASMLTSSSGLCVAEVSTLCGFDSPSNFSKVFKRFFACTPKEYKRNMMKQQENPA</sequence>
<evidence type="ECO:0000256" key="3">
    <source>
        <dbReference type="ARBA" id="ARBA00023163"/>
    </source>
</evidence>
<evidence type="ECO:0000256" key="1">
    <source>
        <dbReference type="ARBA" id="ARBA00023015"/>
    </source>
</evidence>
<dbReference type="STRING" id="1469948.GCA_000732725_00037"/>
<dbReference type="SUPFAM" id="SSF46689">
    <property type="entry name" value="Homeodomain-like"/>
    <property type="match status" value="2"/>
</dbReference>
<reference evidence="5 6" key="1">
    <citation type="submission" date="2019-03" db="EMBL/GenBank/DDBJ databases">
        <title>Genomic Encyclopedia of Type Strains, Phase IV (KMG-IV): sequencing the most valuable type-strain genomes for metagenomic binning, comparative biology and taxonomic classification.</title>
        <authorList>
            <person name="Goeker M."/>
        </authorList>
    </citation>
    <scope>NUCLEOTIDE SEQUENCE [LARGE SCALE GENOMIC DNA]</scope>
    <source>
        <strain evidence="5 6">DSM 100556</strain>
    </source>
</reference>
<keyword evidence="1" id="KW-0805">Transcription regulation</keyword>
<dbReference type="Gene3D" id="2.60.120.10">
    <property type="entry name" value="Jelly Rolls"/>
    <property type="match status" value="1"/>
</dbReference>
<dbReference type="Gene3D" id="1.10.10.60">
    <property type="entry name" value="Homeodomain-like"/>
    <property type="match status" value="2"/>
</dbReference>
<feature type="domain" description="HTH araC/xylS-type" evidence="4">
    <location>
        <begin position="198"/>
        <end position="297"/>
    </location>
</feature>
<dbReference type="InterPro" id="IPR014710">
    <property type="entry name" value="RmlC-like_jellyroll"/>
</dbReference>
<dbReference type="SUPFAM" id="SSF51182">
    <property type="entry name" value="RmlC-like cupins"/>
    <property type="match status" value="1"/>
</dbReference>
<dbReference type="RefSeq" id="WP_031388827.1">
    <property type="nucleotide sequence ID" value="NZ_JPNB01000001.1"/>
</dbReference>
<dbReference type="AlphaFoldDB" id="A0A4R1R1P5"/>
<name>A0A4R1R1P5_9FIRM</name>
<accession>A0A4R1R1P5</accession>
<dbReference type="InterPro" id="IPR009057">
    <property type="entry name" value="Homeodomain-like_sf"/>
</dbReference>
<evidence type="ECO:0000313" key="5">
    <source>
        <dbReference type="EMBL" id="TCL59266.1"/>
    </source>
</evidence>
<keyword evidence="3" id="KW-0804">Transcription</keyword>
<dbReference type="Proteomes" id="UP000295718">
    <property type="component" value="Unassembled WGS sequence"/>
</dbReference>
<dbReference type="InterPro" id="IPR018062">
    <property type="entry name" value="HTH_AraC-typ_CS"/>
</dbReference>
<dbReference type="InterPro" id="IPR011051">
    <property type="entry name" value="RmlC_Cupin_sf"/>
</dbReference>
<proteinExistence type="predicted"/>
<dbReference type="Pfam" id="PF02311">
    <property type="entry name" value="AraC_binding"/>
    <property type="match status" value="1"/>
</dbReference>
<keyword evidence="6" id="KW-1185">Reference proteome</keyword>
<dbReference type="SMART" id="SM00342">
    <property type="entry name" value="HTH_ARAC"/>
    <property type="match status" value="1"/>
</dbReference>
<dbReference type="PROSITE" id="PS00041">
    <property type="entry name" value="HTH_ARAC_FAMILY_1"/>
    <property type="match status" value="1"/>
</dbReference>
<dbReference type="InterPro" id="IPR020449">
    <property type="entry name" value="Tscrpt_reg_AraC-type_HTH"/>
</dbReference>
<evidence type="ECO:0000256" key="2">
    <source>
        <dbReference type="ARBA" id="ARBA00023125"/>
    </source>
</evidence>
<protein>
    <submittedName>
        <fullName evidence="5">AraC-like DNA-binding protein</fullName>
    </submittedName>
</protein>
<evidence type="ECO:0000313" key="6">
    <source>
        <dbReference type="Proteomes" id="UP000295718"/>
    </source>
</evidence>
<dbReference type="PANTHER" id="PTHR43280">
    <property type="entry name" value="ARAC-FAMILY TRANSCRIPTIONAL REGULATOR"/>
    <property type="match status" value="1"/>
</dbReference>
<dbReference type="EMBL" id="SLUO01000004">
    <property type="protein sequence ID" value="TCL59266.1"/>
    <property type="molecule type" value="Genomic_DNA"/>
</dbReference>
<dbReference type="PANTHER" id="PTHR43280:SF2">
    <property type="entry name" value="HTH-TYPE TRANSCRIPTIONAL REGULATOR EXSA"/>
    <property type="match status" value="1"/>
</dbReference>
<gene>
    <name evidence="5" type="ORF">EDD76_1042</name>
</gene>
<dbReference type="InterPro" id="IPR003313">
    <property type="entry name" value="AraC-bd"/>
</dbReference>
<comment type="caution">
    <text evidence="5">The sequence shown here is derived from an EMBL/GenBank/DDBJ whole genome shotgun (WGS) entry which is preliminary data.</text>
</comment>
<dbReference type="GO" id="GO:0003700">
    <property type="term" value="F:DNA-binding transcription factor activity"/>
    <property type="evidence" value="ECO:0007669"/>
    <property type="project" value="InterPro"/>
</dbReference>
<dbReference type="OrthoDB" id="9778008at2"/>
<dbReference type="PRINTS" id="PR00032">
    <property type="entry name" value="HTHARAC"/>
</dbReference>
<dbReference type="PROSITE" id="PS01124">
    <property type="entry name" value="HTH_ARAC_FAMILY_2"/>
    <property type="match status" value="1"/>
</dbReference>
<keyword evidence="2 5" id="KW-0238">DNA-binding</keyword>
<dbReference type="GO" id="GO:0043565">
    <property type="term" value="F:sequence-specific DNA binding"/>
    <property type="evidence" value="ECO:0007669"/>
    <property type="project" value="InterPro"/>
</dbReference>
<dbReference type="Pfam" id="PF12833">
    <property type="entry name" value="HTH_18"/>
    <property type="match status" value="1"/>
</dbReference>
<evidence type="ECO:0000259" key="4">
    <source>
        <dbReference type="PROSITE" id="PS01124"/>
    </source>
</evidence>